<evidence type="ECO:0000256" key="4">
    <source>
        <dbReference type="ARBA" id="ARBA00022692"/>
    </source>
</evidence>
<evidence type="ECO:0000256" key="1">
    <source>
        <dbReference type="ARBA" id="ARBA00004651"/>
    </source>
</evidence>
<feature type="transmembrane region" description="Helical" evidence="7">
    <location>
        <begin position="214"/>
        <end position="229"/>
    </location>
</feature>
<reference evidence="9 10" key="1">
    <citation type="journal article" date="2022" name="Int. J. Syst. Evol. Microbiol.">
        <title>Noviherbaspirillum aridicola sp. nov., isolated from an arid soil in Pakistan.</title>
        <authorList>
            <person name="Khan I.U."/>
            <person name="Saqib M."/>
            <person name="Amin A."/>
            <person name="Hussain F."/>
            <person name="Li L."/>
            <person name="Liu Y.H."/>
            <person name="Fang B.Z."/>
            <person name="Ahmed I."/>
            <person name="Li W.J."/>
        </authorList>
    </citation>
    <scope>NUCLEOTIDE SEQUENCE [LARGE SCALE GENOMIC DNA]</scope>
    <source>
        <strain evidence="9 10">NCCP-691</strain>
    </source>
</reference>
<evidence type="ECO:0000256" key="7">
    <source>
        <dbReference type="SAM" id="Phobius"/>
    </source>
</evidence>
<dbReference type="RefSeq" id="WP_220809268.1">
    <property type="nucleotide sequence ID" value="NZ_BPMK01000012.1"/>
</dbReference>
<sequence>MSAAGSTAGVRLDAIEHLKGVAIILVVAAHLVKYRTLGATDWYELFKYKVYLFHMPLFMFASGYVYFHRGAQLQRLSQLPGYAARRADRLLVPFFGLGMLIVAGKLLLSGFAYVDEAPATLAHALRGLVMDTENSPVLTIWYLFVLFVFCVATPVLYRLAGGRLALLALFAAFLYTLPVPDILFANRLAEFYLFFVAGGIAQSRRWLERLPGPWLALLLGGGFALLLALPFDRTAGLVVCGLAAALAIPSALRHAPARLLDVLHFCGRHSMPVYLFNVIAIGAAKAFFLKTFTYEPGLFLPLLGVTFCAGIGAPLLLAWLTGLSSRTALIHRYIS</sequence>
<evidence type="ECO:0000256" key="2">
    <source>
        <dbReference type="ARBA" id="ARBA00007400"/>
    </source>
</evidence>
<feature type="transmembrane region" description="Helical" evidence="7">
    <location>
        <begin position="298"/>
        <end position="320"/>
    </location>
</feature>
<comment type="caution">
    <text evidence="9">The sequence shown here is derived from an EMBL/GenBank/DDBJ whole genome shotgun (WGS) entry which is preliminary data.</text>
</comment>
<feature type="domain" description="Acyltransferase 3" evidence="8">
    <location>
        <begin position="13"/>
        <end position="309"/>
    </location>
</feature>
<dbReference type="InterPro" id="IPR002656">
    <property type="entry name" value="Acyl_transf_3_dom"/>
</dbReference>
<accession>A0ABQ4Q7Q7</accession>
<dbReference type="Proteomes" id="UP000887222">
    <property type="component" value="Unassembled WGS sequence"/>
</dbReference>
<gene>
    <name evidence="9" type="ORF">NCCP691_28640</name>
</gene>
<keyword evidence="4 7" id="KW-0812">Transmembrane</keyword>
<keyword evidence="5 7" id="KW-1133">Transmembrane helix</keyword>
<dbReference type="PANTHER" id="PTHR40074">
    <property type="entry name" value="O-ACETYLTRANSFERASE WECH"/>
    <property type="match status" value="1"/>
</dbReference>
<evidence type="ECO:0000256" key="3">
    <source>
        <dbReference type="ARBA" id="ARBA00022475"/>
    </source>
</evidence>
<name>A0ABQ4Q7Q7_9BURK</name>
<dbReference type="EMBL" id="BPMK01000012">
    <property type="protein sequence ID" value="GIZ52850.1"/>
    <property type="molecule type" value="Genomic_DNA"/>
</dbReference>
<protein>
    <recommendedName>
        <fullName evidence="8">Acyltransferase 3 domain-containing protein</fullName>
    </recommendedName>
</protein>
<evidence type="ECO:0000313" key="10">
    <source>
        <dbReference type="Proteomes" id="UP000887222"/>
    </source>
</evidence>
<feature type="transmembrane region" description="Helical" evidence="7">
    <location>
        <begin position="90"/>
        <end position="114"/>
    </location>
</feature>
<keyword evidence="3" id="KW-1003">Cell membrane</keyword>
<feature type="transmembrane region" description="Helical" evidence="7">
    <location>
        <begin position="134"/>
        <end position="157"/>
    </location>
</feature>
<organism evidence="9 10">
    <name type="scientific">Noviherbaspirillum aridicola</name>
    <dbReference type="NCBI Taxonomy" id="2849687"/>
    <lineage>
        <taxon>Bacteria</taxon>
        <taxon>Pseudomonadati</taxon>
        <taxon>Pseudomonadota</taxon>
        <taxon>Betaproteobacteria</taxon>
        <taxon>Burkholderiales</taxon>
        <taxon>Oxalobacteraceae</taxon>
        <taxon>Noviherbaspirillum</taxon>
    </lineage>
</organism>
<comment type="similarity">
    <text evidence="2">Belongs to the acyltransferase 3 family.</text>
</comment>
<feature type="transmembrane region" description="Helical" evidence="7">
    <location>
        <begin position="235"/>
        <end position="252"/>
    </location>
</feature>
<evidence type="ECO:0000256" key="6">
    <source>
        <dbReference type="ARBA" id="ARBA00023136"/>
    </source>
</evidence>
<comment type="subcellular location">
    <subcellularLocation>
        <location evidence="1">Cell membrane</location>
        <topology evidence="1">Multi-pass membrane protein</topology>
    </subcellularLocation>
</comment>
<proteinExistence type="inferred from homology"/>
<evidence type="ECO:0000313" key="9">
    <source>
        <dbReference type="EMBL" id="GIZ52850.1"/>
    </source>
</evidence>
<feature type="transmembrane region" description="Helical" evidence="7">
    <location>
        <begin position="273"/>
        <end position="292"/>
    </location>
</feature>
<dbReference type="Pfam" id="PF01757">
    <property type="entry name" value="Acyl_transf_3"/>
    <property type="match status" value="1"/>
</dbReference>
<keyword evidence="10" id="KW-1185">Reference proteome</keyword>
<feature type="transmembrane region" description="Helical" evidence="7">
    <location>
        <begin position="51"/>
        <end position="69"/>
    </location>
</feature>
<evidence type="ECO:0000256" key="5">
    <source>
        <dbReference type="ARBA" id="ARBA00022989"/>
    </source>
</evidence>
<keyword evidence="6 7" id="KW-0472">Membrane</keyword>
<feature type="transmembrane region" description="Helical" evidence="7">
    <location>
        <begin position="164"/>
        <end position="185"/>
    </location>
</feature>
<evidence type="ECO:0000259" key="8">
    <source>
        <dbReference type="Pfam" id="PF01757"/>
    </source>
</evidence>
<dbReference type="PANTHER" id="PTHR40074:SF2">
    <property type="entry name" value="O-ACETYLTRANSFERASE WECH"/>
    <property type="match status" value="1"/>
</dbReference>